<evidence type="ECO:0000313" key="5">
    <source>
        <dbReference type="Proteomes" id="UP000799302"/>
    </source>
</evidence>
<dbReference type="GO" id="GO:1903189">
    <property type="term" value="P:glyoxal metabolic process"/>
    <property type="evidence" value="ECO:0007669"/>
    <property type="project" value="TreeGrafter"/>
</dbReference>
<evidence type="ECO:0000259" key="3">
    <source>
        <dbReference type="Pfam" id="PF01965"/>
    </source>
</evidence>
<evidence type="ECO:0000256" key="2">
    <source>
        <dbReference type="ARBA" id="ARBA00048082"/>
    </source>
</evidence>
<dbReference type="AlphaFoldDB" id="A0A6A6UCP7"/>
<feature type="domain" description="DJ-1/PfpI" evidence="3">
    <location>
        <begin position="3"/>
        <end position="176"/>
    </location>
</feature>
<keyword evidence="5" id="KW-1185">Reference proteome</keyword>
<comment type="catalytic activity">
    <reaction evidence="2">
        <text>methylglyoxal + H2O = (R)-lactate + H(+)</text>
        <dbReference type="Rhea" id="RHEA:27754"/>
        <dbReference type="ChEBI" id="CHEBI:15377"/>
        <dbReference type="ChEBI" id="CHEBI:15378"/>
        <dbReference type="ChEBI" id="CHEBI:16004"/>
        <dbReference type="ChEBI" id="CHEBI:17158"/>
        <dbReference type="EC" id="4.2.1.130"/>
    </reaction>
</comment>
<evidence type="ECO:0000256" key="1">
    <source>
        <dbReference type="ARBA" id="ARBA00013134"/>
    </source>
</evidence>
<sequence>MPSAIILLAEGTEEIEFVTPYNVLVRAGFDVKSIGVDLKESYATGNMSIKITPDTTTLPTTPTADILILPGGSDAAETFCTHAGVQSLIRAYRDCGKWVGVICASTTALVASVGGAGKTEGIESAKKVKVTSHPSAKQRVVDAGWEYSEERVVVDGKVISTRGPGTVLGFSLLVVELLVGKERRNEVHRGMVAADALRA</sequence>
<evidence type="ECO:0000313" key="4">
    <source>
        <dbReference type="EMBL" id="KAF2669416.1"/>
    </source>
</evidence>
<dbReference type="GO" id="GO:0019172">
    <property type="term" value="F:glyoxalase III activity"/>
    <property type="evidence" value="ECO:0007669"/>
    <property type="project" value="UniProtKB-EC"/>
</dbReference>
<accession>A0A6A6UCP7</accession>
<dbReference type="InterPro" id="IPR029062">
    <property type="entry name" value="Class_I_gatase-like"/>
</dbReference>
<dbReference type="InterPro" id="IPR002818">
    <property type="entry name" value="DJ-1/PfpI"/>
</dbReference>
<dbReference type="Pfam" id="PF01965">
    <property type="entry name" value="DJ-1_PfpI"/>
    <property type="match status" value="1"/>
</dbReference>
<protein>
    <recommendedName>
        <fullName evidence="1">D-lactate dehydratase</fullName>
        <ecNumber evidence="1">4.2.1.130</ecNumber>
    </recommendedName>
</protein>
<dbReference type="PANTHER" id="PTHR48094:SF12">
    <property type="entry name" value="PARKINSON DISEASE PROTEIN 7 HOMOLOG"/>
    <property type="match status" value="1"/>
</dbReference>
<dbReference type="SUPFAM" id="SSF52317">
    <property type="entry name" value="Class I glutamine amidotransferase-like"/>
    <property type="match status" value="1"/>
</dbReference>
<keyword evidence="4" id="KW-0315">Glutamine amidotransferase</keyword>
<gene>
    <name evidence="4" type="ORF">BT63DRAFT_387771</name>
</gene>
<name>A0A6A6UCP7_9PEZI</name>
<dbReference type="GO" id="GO:0006979">
    <property type="term" value="P:response to oxidative stress"/>
    <property type="evidence" value="ECO:0007669"/>
    <property type="project" value="TreeGrafter"/>
</dbReference>
<dbReference type="Proteomes" id="UP000799302">
    <property type="component" value="Unassembled WGS sequence"/>
</dbReference>
<dbReference type="EC" id="4.2.1.130" evidence="1"/>
<dbReference type="Gene3D" id="3.40.50.880">
    <property type="match status" value="1"/>
</dbReference>
<dbReference type="GO" id="GO:0016740">
    <property type="term" value="F:transferase activity"/>
    <property type="evidence" value="ECO:0007669"/>
    <property type="project" value="UniProtKB-KW"/>
</dbReference>
<keyword evidence="4" id="KW-0808">Transferase</keyword>
<proteinExistence type="predicted"/>
<reference evidence="4" key="1">
    <citation type="journal article" date="2020" name="Stud. Mycol.">
        <title>101 Dothideomycetes genomes: a test case for predicting lifestyles and emergence of pathogens.</title>
        <authorList>
            <person name="Haridas S."/>
            <person name="Albert R."/>
            <person name="Binder M."/>
            <person name="Bloem J."/>
            <person name="Labutti K."/>
            <person name="Salamov A."/>
            <person name="Andreopoulos B."/>
            <person name="Baker S."/>
            <person name="Barry K."/>
            <person name="Bills G."/>
            <person name="Bluhm B."/>
            <person name="Cannon C."/>
            <person name="Castanera R."/>
            <person name="Culley D."/>
            <person name="Daum C."/>
            <person name="Ezra D."/>
            <person name="Gonzalez J."/>
            <person name="Henrissat B."/>
            <person name="Kuo A."/>
            <person name="Liang C."/>
            <person name="Lipzen A."/>
            <person name="Lutzoni F."/>
            <person name="Magnuson J."/>
            <person name="Mondo S."/>
            <person name="Nolan M."/>
            <person name="Ohm R."/>
            <person name="Pangilinan J."/>
            <person name="Park H.-J."/>
            <person name="Ramirez L."/>
            <person name="Alfaro M."/>
            <person name="Sun H."/>
            <person name="Tritt A."/>
            <person name="Yoshinaga Y."/>
            <person name="Zwiers L.-H."/>
            <person name="Turgeon B."/>
            <person name="Goodwin S."/>
            <person name="Spatafora J."/>
            <person name="Crous P."/>
            <person name="Grigoriev I."/>
        </authorList>
    </citation>
    <scope>NUCLEOTIDE SEQUENCE</scope>
    <source>
        <strain evidence="4">CBS 115976</strain>
    </source>
</reference>
<dbReference type="EMBL" id="MU004235">
    <property type="protein sequence ID" value="KAF2669416.1"/>
    <property type="molecule type" value="Genomic_DNA"/>
</dbReference>
<dbReference type="GO" id="GO:0005739">
    <property type="term" value="C:mitochondrion"/>
    <property type="evidence" value="ECO:0007669"/>
    <property type="project" value="TreeGrafter"/>
</dbReference>
<dbReference type="GO" id="GO:0005634">
    <property type="term" value="C:nucleus"/>
    <property type="evidence" value="ECO:0007669"/>
    <property type="project" value="TreeGrafter"/>
</dbReference>
<dbReference type="InterPro" id="IPR050325">
    <property type="entry name" value="Prot/Nucl_acid_deglycase"/>
</dbReference>
<dbReference type="PANTHER" id="PTHR48094">
    <property type="entry name" value="PROTEIN/NUCLEIC ACID DEGLYCASE DJ-1-RELATED"/>
    <property type="match status" value="1"/>
</dbReference>
<organism evidence="4 5">
    <name type="scientific">Microthyrium microscopicum</name>
    <dbReference type="NCBI Taxonomy" id="703497"/>
    <lineage>
        <taxon>Eukaryota</taxon>
        <taxon>Fungi</taxon>
        <taxon>Dikarya</taxon>
        <taxon>Ascomycota</taxon>
        <taxon>Pezizomycotina</taxon>
        <taxon>Dothideomycetes</taxon>
        <taxon>Dothideomycetes incertae sedis</taxon>
        <taxon>Microthyriales</taxon>
        <taxon>Microthyriaceae</taxon>
        <taxon>Microthyrium</taxon>
    </lineage>
</organism>
<dbReference type="OrthoDB" id="543156at2759"/>